<comment type="caution">
    <text evidence="2">The sequence shown here is derived from an EMBL/GenBank/DDBJ whole genome shotgun (WGS) entry which is preliminary data.</text>
</comment>
<evidence type="ECO:0000256" key="1">
    <source>
        <dbReference type="SAM" id="Phobius"/>
    </source>
</evidence>
<proteinExistence type="predicted"/>
<keyword evidence="3" id="KW-1185">Reference proteome</keyword>
<dbReference type="Proteomes" id="UP000190890">
    <property type="component" value="Unassembled WGS sequence"/>
</dbReference>
<name>A0A1S8TVM7_9CLOT</name>
<accession>A0A1S8TVM7</accession>
<dbReference type="AlphaFoldDB" id="A0A1S8TVM7"/>
<dbReference type="RefSeq" id="WP_077846219.1">
    <property type="nucleotide sequence ID" value="NZ_LZZM01000053.1"/>
</dbReference>
<reference evidence="2 3" key="1">
    <citation type="submission" date="2016-05" db="EMBL/GenBank/DDBJ databases">
        <title>Microbial solvent formation.</title>
        <authorList>
            <person name="Poehlein A."/>
            <person name="Montoya Solano J.D."/>
            <person name="Flitsch S."/>
            <person name="Krabben P."/>
            <person name="Duerre P."/>
            <person name="Daniel R."/>
        </authorList>
    </citation>
    <scope>NUCLEOTIDE SEQUENCE [LARGE SCALE GENOMIC DNA]</scope>
    <source>
        <strain evidence="2 3">DSM 2619</strain>
    </source>
</reference>
<keyword evidence="1" id="KW-0472">Membrane</keyword>
<dbReference type="STRING" id="29367.CLPUN_09640"/>
<dbReference type="EMBL" id="LZZM01000053">
    <property type="protein sequence ID" value="OOM81780.1"/>
    <property type="molecule type" value="Genomic_DNA"/>
</dbReference>
<feature type="transmembrane region" description="Helical" evidence="1">
    <location>
        <begin position="6"/>
        <end position="26"/>
    </location>
</feature>
<keyword evidence="1" id="KW-0812">Transmembrane</keyword>
<evidence type="ECO:0000313" key="2">
    <source>
        <dbReference type="EMBL" id="OOM81780.1"/>
    </source>
</evidence>
<keyword evidence="1" id="KW-1133">Transmembrane helix</keyword>
<protein>
    <submittedName>
        <fullName evidence="2">Uncharacterized protein</fullName>
    </submittedName>
</protein>
<sequence length="69" mass="8014">MSDYVQITLIICGTVIFIQLFGFYIVKSFCNNKQETRFKKDVMVLANERFLRCKSPTYPRPGTSSKKGR</sequence>
<evidence type="ECO:0000313" key="3">
    <source>
        <dbReference type="Proteomes" id="UP000190890"/>
    </source>
</evidence>
<organism evidence="2 3">
    <name type="scientific">Clostridium puniceum</name>
    <dbReference type="NCBI Taxonomy" id="29367"/>
    <lineage>
        <taxon>Bacteria</taxon>
        <taxon>Bacillati</taxon>
        <taxon>Bacillota</taxon>
        <taxon>Clostridia</taxon>
        <taxon>Eubacteriales</taxon>
        <taxon>Clostridiaceae</taxon>
        <taxon>Clostridium</taxon>
    </lineage>
</organism>
<gene>
    <name evidence="2" type="ORF">CLPUN_09640</name>
</gene>